<dbReference type="Proteomes" id="UP001596302">
    <property type="component" value="Unassembled WGS sequence"/>
</dbReference>
<evidence type="ECO:0000313" key="2">
    <source>
        <dbReference type="Proteomes" id="UP001596302"/>
    </source>
</evidence>
<reference evidence="2" key="1">
    <citation type="journal article" date="2019" name="Int. J. Syst. Evol. Microbiol.">
        <title>The Global Catalogue of Microorganisms (GCM) 10K type strain sequencing project: providing services to taxonomists for standard genome sequencing and annotation.</title>
        <authorList>
            <consortium name="The Broad Institute Genomics Platform"/>
            <consortium name="The Broad Institute Genome Sequencing Center for Infectious Disease"/>
            <person name="Wu L."/>
            <person name="Ma J."/>
        </authorList>
    </citation>
    <scope>NUCLEOTIDE SEQUENCE [LARGE SCALE GENOMIC DNA]</scope>
    <source>
        <strain evidence="2">CCM 8391</strain>
    </source>
</reference>
<comment type="caution">
    <text evidence="1">The sequence shown here is derived from an EMBL/GenBank/DDBJ whole genome shotgun (WGS) entry which is preliminary data.</text>
</comment>
<dbReference type="Gene3D" id="3.20.20.60">
    <property type="entry name" value="Phosphoenolpyruvate-binding domains"/>
    <property type="match status" value="1"/>
</dbReference>
<dbReference type="InterPro" id="IPR018523">
    <property type="entry name" value="Isocitrate_lyase_ph_CS"/>
</dbReference>
<gene>
    <name evidence="1" type="ORF">ACFQE5_16255</name>
</gene>
<dbReference type="Pfam" id="PF13714">
    <property type="entry name" value="PEP_mutase"/>
    <property type="match status" value="1"/>
</dbReference>
<dbReference type="PANTHER" id="PTHR42905:SF2">
    <property type="entry name" value="PHOSPHOENOLPYRUVATE CARBOXYLASE FAMILY PROTEIN"/>
    <property type="match status" value="1"/>
</dbReference>
<accession>A0ABW1J5X9</accession>
<dbReference type="EMBL" id="JBHSQW010000034">
    <property type="protein sequence ID" value="MFC5995765.1"/>
    <property type="molecule type" value="Genomic_DNA"/>
</dbReference>
<dbReference type="InterPro" id="IPR040442">
    <property type="entry name" value="Pyrv_kinase-like_dom_sf"/>
</dbReference>
<sequence>MTADLAQLLATGPVLAAGVYDCLSAAVMQEAGFPALALSGAGVAMAAAGVPDLGLLSFGELLHTTAALTRRARVPVIVDADTGFGNPLNVTRTCEDLARAGADAIVLEDQTFPKRCGHLTGKQVTEAGEFIAKLRAARRALDGTATLLIARIDALAVHGVQDAIVRATRAHDAGADVTFVEAPTSRQEVEEIAATVPGLKMYNLATGGRSPSLSAADLDELGFRLILVPGLALMPAIAAMRDAAAEVLATGSDAPLLRYGLSPRDMFEVVGLSRWLRLESDFAVD</sequence>
<name>A0ABW1J5X9_9PSEU</name>
<organism evidence="1 2">
    <name type="scientific">Pseudonocardia hispaniensis</name>
    <dbReference type="NCBI Taxonomy" id="904933"/>
    <lineage>
        <taxon>Bacteria</taxon>
        <taxon>Bacillati</taxon>
        <taxon>Actinomycetota</taxon>
        <taxon>Actinomycetes</taxon>
        <taxon>Pseudonocardiales</taxon>
        <taxon>Pseudonocardiaceae</taxon>
        <taxon>Pseudonocardia</taxon>
    </lineage>
</organism>
<dbReference type="CDD" id="cd00377">
    <property type="entry name" value="ICL_PEPM"/>
    <property type="match status" value="1"/>
</dbReference>
<dbReference type="PROSITE" id="PS00161">
    <property type="entry name" value="ISOCITRATE_LYASE"/>
    <property type="match status" value="1"/>
</dbReference>
<dbReference type="SUPFAM" id="SSF51621">
    <property type="entry name" value="Phosphoenolpyruvate/pyruvate domain"/>
    <property type="match status" value="1"/>
</dbReference>
<proteinExistence type="predicted"/>
<evidence type="ECO:0000313" key="1">
    <source>
        <dbReference type="EMBL" id="MFC5995765.1"/>
    </source>
</evidence>
<keyword evidence="2" id="KW-1185">Reference proteome</keyword>
<dbReference type="InterPro" id="IPR039556">
    <property type="entry name" value="ICL/PEPM"/>
</dbReference>
<dbReference type="PANTHER" id="PTHR42905">
    <property type="entry name" value="PHOSPHOENOLPYRUVATE CARBOXYLASE"/>
    <property type="match status" value="1"/>
</dbReference>
<dbReference type="RefSeq" id="WP_379586028.1">
    <property type="nucleotide sequence ID" value="NZ_JBHSQW010000034.1"/>
</dbReference>
<dbReference type="InterPro" id="IPR015813">
    <property type="entry name" value="Pyrv/PenolPyrv_kinase-like_dom"/>
</dbReference>
<protein>
    <submittedName>
        <fullName evidence="1">Oxaloacetate decarboxylase</fullName>
    </submittedName>
</protein>